<evidence type="ECO:0000259" key="7">
    <source>
        <dbReference type="PROSITE" id="PS51296"/>
    </source>
</evidence>
<dbReference type="SUPFAM" id="SSF50022">
    <property type="entry name" value="ISP domain"/>
    <property type="match status" value="1"/>
</dbReference>
<dbReference type="PROSITE" id="PS51296">
    <property type="entry name" value="RIESKE"/>
    <property type="match status" value="1"/>
</dbReference>
<dbReference type="InterPro" id="IPR036922">
    <property type="entry name" value="Rieske_2Fe-2S_sf"/>
</dbReference>
<keyword evidence="2" id="KW-0001">2Fe-2S</keyword>
<dbReference type="GO" id="GO:0051213">
    <property type="term" value="F:dioxygenase activity"/>
    <property type="evidence" value="ECO:0007669"/>
    <property type="project" value="UniProtKB-KW"/>
</dbReference>
<dbReference type="Gene3D" id="3.90.380.10">
    <property type="entry name" value="Naphthalene 1,2-dioxygenase Alpha Subunit, Chain A, domain 1"/>
    <property type="match status" value="2"/>
</dbReference>
<dbReference type="Proteomes" id="UP001195903">
    <property type="component" value="Unassembled WGS sequence"/>
</dbReference>
<dbReference type="PANTHER" id="PTHR43756">
    <property type="entry name" value="CHOLINE MONOOXYGENASE, CHLOROPLASTIC"/>
    <property type="match status" value="1"/>
</dbReference>
<evidence type="ECO:0000256" key="2">
    <source>
        <dbReference type="ARBA" id="ARBA00022714"/>
    </source>
</evidence>
<feature type="domain" description="Rieske" evidence="7">
    <location>
        <begin position="30"/>
        <end position="139"/>
    </location>
</feature>
<dbReference type="EMBL" id="JAHEPS010000003">
    <property type="protein sequence ID" value="MBT1444945.1"/>
    <property type="molecule type" value="Genomic_DNA"/>
</dbReference>
<evidence type="ECO:0000313" key="8">
    <source>
        <dbReference type="EMBL" id="MBT1444945.1"/>
    </source>
</evidence>
<dbReference type="InterPro" id="IPR015879">
    <property type="entry name" value="Ring_hydroxy_dOase_asu_C_dom"/>
</dbReference>
<reference evidence="8 9" key="1">
    <citation type="submission" date="2021-05" db="EMBL/GenBank/DDBJ databases">
        <title>Shewanella sp. JM162201.</title>
        <authorList>
            <person name="Xu S."/>
            <person name="Li A."/>
        </authorList>
    </citation>
    <scope>NUCLEOTIDE SEQUENCE [LARGE SCALE GENOMIC DNA]</scope>
    <source>
        <strain evidence="8 9">JM162201</strain>
    </source>
</reference>
<dbReference type="CDD" id="cd00680">
    <property type="entry name" value="RHO_alpha_C"/>
    <property type="match status" value="1"/>
</dbReference>
<accession>A0ABS5V3F0</accession>
<protein>
    <submittedName>
        <fullName evidence="8">Aromatic ring-hydroxylating dioxygenase subunit alpha</fullName>
    </submittedName>
</protein>
<evidence type="ECO:0000256" key="4">
    <source>
        <dbReference type="ARBA" id="ARBA00023002"/>
    </source>
</evidence>
<dbReference type="PANTHER" id="PTHR43756:SF5">
    <property type="entry name" value="CHOLINE MONOOXYGENASE, CHLOROPLASTIC"/>
    <property type="match status" value="1"/>
</dbReference>
<keyword evidence="3" id="KW-0479">Metal-binding</keyword>
<keyword evidence="9" id="KW-1185">Reference proteome</keyword>
<keyword evidence="8" id="KW-0223">Dioxygenase</keyword>
<gene>
    <name evidence="8" type="ORF">KJI95_10460</name>
</gene>
<proteinExistence type="predicted"/>
<keyword evidence="6" id="KW-0411">Iron-sulfur</keyword>
<dbReference type="RefSeq" id="WP_214507136.1">
    <property type="nucleotide sequence ID" value="NZ_JAHEPS010000003.1"/>
</dbReference>
<evidence type="ECO:0000256" key="5">
    <source>
        <dbReference type="ARBA" id="ARBA00023004"/>
    </source>
</evidence>
<keyword evidence="4" id="KW-0560">Oxidoreductase</keyword>
<evidence type="ECO:0000256" key="3">
    <source>
        <dbReference type="ARBA" id="ARBA00022723"/>
    </source>
</evidence>
<comment type="cofactor">
    <cofactor evidence="1">
        <name>Fe cation</name>
        <dbReference type="ChEBI" id="CHEBI:24875"/>
    </cofactor>
</comment>
<dbReference type="PRINTS" id="PR00090">
    <property type="entry name" value="RNGDIOXGNASE"/>
</dbReference>
<dbReference type="InterPro" id="IPR001663">
    <property type="entry name" value="Rng_hydr_dOase-A"/>
</dbReference>
<dbReference type="InterPro" id="IPR017941">
    <property type="entry name" value="Rieske_2Fe-2S"/>
</dbReference>
<evidence type="ECO:0000256" key="1">
    <source>
        <dbReference type="ARBA" id="ARBA00001962"/>
    </source>
</evidence>
<dbReference type="Gene3D" id="2.102.10.10">
    <property type="entry name" value="Rieske [2Fe-2S] iron-sulphur domain"/>
    <property type="match status" value="1"/>
</dbReference>
<comment type="caution">
    <text evidence="8">The sequence shown here is derived from an EMBL/GenBank/DDBJ whole genome shotgun (WGS) entry which is preliminary data.</text>
</comment>
<keyword evidence="5" id="KW-0408">Iron</keyword>
<dbReference type="Pfam" id="PF00848">
    <property type="entry name" value="Ring_hydroxyl_A"/>
    <property type="match status" value="1"/>
</dbReference>
<dbReference type="CDD" id="cd03469">
    <property type="entry name" value="Rieske_RO_Alpha_N"/>
    <property type="match status" value="1"/>
</dbReference>
<dbReference type="SUPFAM" id="SSF55961">
    <property type="entry name" value="Bet v1-like"/>
    <property type="match status" value="1"/>
</dbReference>
<dbReference type="Pfam" id="PF00355">
    <property type="entry name" value="Rieske"/>
    <property type="match status" value="1"/>
</dbReference>
<name>A0ABS5V3F0_9GAMM</name>
<sequence length="365" mass="41570">MIASTAINPEHYVSEDTFQRELENVFKQHWLFIGFKDELANHNDFLTLEIAGFPIVVQNFNGELSALLNICSHRKARLQTASKGNRPLRCPYHCWSFKEGGKLAGIPGNNQEFQLDEAQKEKLSLRQFAVDSCGDFVFVRLAPEGQSLKEFLGDCYGMLEDFSDHFTDPVHSGKYQWQSNWKLAVETVLEVYHVPGTHPDSFSHLAKAECDIISVPPHNLGNTPLLDAPKKWWSGVRKQLKLIQHPQLNEYNHVFVYPNLAIGITNGSLMSVQTYDVIDRTQTVLHYRLRMLGTAQGHAKDGALKRAVVANFSDFNHTILEEDRLMAESCQQSYAHTDTAAILGKCEDRIRLFHDAWRNDMETRP</sequence>
<organism evidence="8 9">
    <name type="scientific">Shewanella jiangmenensis</name>
    <dbReference type="NCBI Taxonomy" id="2837387"/>
    <lineage>
        <taxon>Bacteria</taxon>
        <taxon>Pseudomonadati</taxon>
        <taxon>Pseudomonadota</taxon>
        <taxon>Gammaproteobacteria</taxon>
        <taxon>Alteromonadales</taxon>
        <taxon>Shewanellaceae</taxon>
        <taxon>Shewanella</taxon>
    </lineage>
</organism>
<evidence type="ECO:0000256" key="6">
    <source>
        <dbReference type="ARBA" id="ARBA00023014"/>
    </source>
</evidence>
<evidence type="ECO:0000313" key="9">
    <source>
        <dbReference type="Proteomes" id="UP001195903"/>
    </source>
</evidence>